<dbReference type="Proteomes" id="UP000054016">
    <property type="component" value="Unassembled WGS sequence"/>
</dbReference>
<proteinExistence type="predicted"/>
<sequence>MGNAAVVETNRKETAESLVVPLVILIFLASAWFVYVCENRIWLAALQQVASWIANPVINYAPLQIEGLPLAFLATVEIL</sequence>
<feature type="non-terminal residue" evidence="2">
    <location>
        <position position="79"/>
    </location>
</feature>
<organism evidence="2 3">
    <name type="scientific">miscellaneous Crenarchaeota group-1 archaeon SG8-32-3</name>
    <dbReference type="NCBI Taxonomy" id="1685125"/>
    <lineage>
        <taxon>Archaea</taxon>
        <taxon>Candidatus Bathyarchaeota</taxon>
        <taxon>MCG-1</taxon>
    </lineage>
</organism>
<dbReference type="EMBL" id="LFWV01000024">
    <property type="protein sequence ID" value="KON31787.1"/>
    <property type="molecule type" value="Genomic_DNA"/>
</dbReference>
<feature type="transmembrane region" description="Helical" evidence="1">
    <location>
        <begin position="18"/>
        <end position="37"/>
    </location>
</feature>
<gene>
    <name evidence="2" type="ORF">AC478_02165</name>
</gene>
<reference evidence="3" key="1">
    <citation type="submission" date="2015-06" db="EMBL/GenBank/DDBJ databases">
        <title>New insights into the roles of widespread benthic archaea in carbon and nitrogen cycling.</title>
        <authorList>
            <person name="Lazar C.S."/>
            <person name="Baker B.J."/>
            <person name="Seitz K.W."/>
            <person name="Hyde A.S."/>
            <person name="Dick G.J."/>
            <person name="Hinrichs K.-U."/>
            <person name="Teske A.P."/>
        </authorList>
    </citation>
    <scope>NUCLEOTIDE SEQUENCE [LARGE SCALE GENOMIC DNA]</scope>
</reference>
<dbReference type="AlphaFoldDB" id="A0A0M0BT45"/>
<name>A0A0M0BT45_9ARCH</name>
<evidence type="ECO:0000313" key="3">
    <source>
        <dbReference type="Proteomes" id="UP000054016"/>
    </source>
</evidence>
<comment type="caution">
    <text evidence="2">The sequence shown here is derived from an EMBL/GenBank/DDBJ whole genome shotgun (WGS) entry which is preliminary data.</text>
</comment>
<keyword evidence="1" id="KW-1133">Transmembrane helix</keyword>
<keyword evidence="1" id="KW-0472">Membrane</keyword>
<evidence type="ECO:0000313" key="2">
    <source>
        <dbReference type="EMBL" id="KON31787.1"/>
    </source>
</evidence>
<evidence type="ECO:0000256" key="1">
    <source>
        <dbReference type="SAM" id="Phobius"/>
    </source>
</evidence>
<protein>
    <submittedName>
        <fullName evidence="2">Uncharacterized protein</fullName>
    </submittedName>
</protein>
<accession>A0A0M0BT45</accession>
<keyword evidence="1" id="KW-0812">Transmembrane</keyword>